<name>H0R479_9ACTN</name>
<protein>
    <submittedName>
        <fullName evidence="1">Uncharacterized protein</fullName>
    </submittedName>
</protein>
<evidence type="ECO:0000313" key="2">
    <source>
        <dbReference type="Proteomes" id="UP000035034"/>
    </source>
</evidence>
<dbReference type="AlphaFoldDB" id="H0R479"/>
<dbReference type="EMBL" id="BAEH01000096">
    <property type="protein sequence ID" value="GAB19880.1"/>
    <property type="molecule type" value="Genomic_DNA"/>
</dbReference>
<sequence length="222" mass="24360">MNEQATHVIAALWDVDAVLGRELRDSLTRLGATRLQVNISDEAVANAMRITHYERPIEAVVSVAGGEARDIVDALGTVAGTVAAWEVTRRAPLDPTLPTDVRIDALANIAFLRHPVELTYDQWRQRWLDDHTQVAIDTQATFGYYQNVVSKPLTDNAFGVDAIVEELFPSAAVDDIHAFYGSGGDKRELNARVTAMMASVARIGADRNLDLVPTSRYDFVLG</sequence>
<reference evidence="1 2" key="1">
    <citation type="submission" date="2011-12" db="EMBL/GenBank/DDBJ databases">
        <title>Whole genome shotgun sequence of Gordonia effusa NBRC 100432.</title>
        <authorList>
            <person name="Yoshida I."/>
            <person name="Takarada H."/>
            <person name="Hosoyama A."/>
            <person name="Tsuchikane K."/>
            <person name="Katsumata H."/>
            <person name="Yamazaki S."/>
            <person name="Fujita N."/>
        </authorList>
    </citation>
    <scope>NUCLEOTIDE SEQUENCE [LARGE SCALE GENOMIC DNA]</scope>
    <source>
        <strain evidence="1 2">NBRC 100432</strain>
    </source>
</reference>
<proteinExistence type="predicted"/>
<dbReference type="RefSeq" id="WP_007319215.1">
    <property type="nucleotide sequence ID" value="NZ_BAEH01000096.1"/>
</dbReference>
<accession>H0R479</accession>
<dbReference type="InterPro" id="IPR011008">
    <property type="entry name" value="Dimeric_a/b-barrel"/>
</dbReference>
<organism evidence="1 2">
    <name type="scientific">Gordonia effusa NBRC 100432</name>
    <dbReference type="NCBI Taxonomy" id="1077974"/>
    <lineage>
        <taxon>Bacteria</taxon>
        <taxon>Bacillati</taxon>
        <taxon>Actinomycetota</taxon>
        <taxon>Actinomycetes</taxon>
        <taxon>Mycobacteriales</taxon>
        <taxon>Gordoniaceae</taxon>
        <taxon>Gordonia</taxon>
    </lineage>
</organism>
<dbReference type="eggNOG" id="ENOG502ZA6Z">
    <property type="taxonomic scope" value="Bacteria"/>
</dbReference>
<evidence type="ECO:0000313" key="1">
    <source>
        <dbReference type="EMBL" id="GAB19880.1"/>
    </source>
</evidence>
<dbReference type="SUPFAM" id="SSF54909">
    <property type="entry name" value="Dimeric alpha+beta barrel"/>
    <property type="match status" value="1"/>
</dbReference>
<gene>
    <name evidence="1" type="ORF">GOEFS_096_00570</name>
</gene>
<keyword evidence="2" id="KW-1185">Reference proteome</keyword>
<dbReference type="Proteomes" id="UP000035034">
    <property type="component" value="Unassembled WGS sequence"/>
</dbReference>
<dbReference type="STRING" id="1077974.GOEFS_096_00570"/>
<comment type="caution">
    <text evidence="1">The sequence shown here is derived from an EMBL/GenBank/DDBJ whole genome shotgun (WGS) entry which is preliminary data.</text>
</comment>